<evidence type="ECO:0000259" key="3">
    <source>
        <dbReference type="PROSITE" id="PS50943"/>
    </source>
</evidence>
<dbReference type="PROSITE" id="PS50943">
    <property type="entry name" value="HTH_CROC1"/>
    <property type="match status" value="1"/>
</dbReference>
<keyword evidence="5" id="KW-1185">Reference proteome</keyword>
<name>A0ABV5AKV8_9BACL</name>
<dbReference type="Pfam" id="PF01381">
    <property type="entry name" value="HTH_3"/>
    <property type="match status" value="1"/>
</dbReference>
<keyword evidence="1" id="KW-0238">DNA-binding</keyword>
<evidence type="ECO:0000256" key="2">
    <source>
        <dbReference type="SAM" id="Coils"/>
    </source>
</evidence>
<dbReference type="PANTHER" id="PTHR46797">
    <property type="entry name" value="HTH-TYPE TRANSCRIPTIONAL REGULATOR"/>
    <property type="match status" value="1"/>
</dbReference>
<protein>
    <submittedName>
        <fullName evidence="4">Helix-turn-helix transcriptional regulator</fullName>
    </submittedName>
</protein>
<keyword evidence="2" id="KW-0175">Coiled coil</keyword>
<comment type="caution">
    <text evidence="4">The sequence shown here is derived from an EMBL/GenBank/DDBJ whole genome shotgun (WGS) entry which is preliminary data.</text>
</comment>
<gene>
    <name evidence="4" type="ORF">KKP3000_002458</name>
</gene>
<evidence type="ECO:0000256" key="1">
    <source>
        <dbReference type="ARBA" id="ARBA00023125"/>
    </source>
</evidence>
<dbReference type="EMBL" id="JBDXSU010000030">
    <property type="protein sequence ID" value="MFB5192868.1"/>
    <property type="molecule type" value="Genomic_DNA"/>
</dbReference>
<dbReference type="Gene3D" id="1.25.40.10">
    <property type="entry name" value="Tetratricopeptide repeat domain"/>
    <property type="match status" value="1"/>
</dbReference>
<evidence type="ECO:0000313" key="4">
    <source>
        <dbReference type="EMBL" id="MFB5192868.1"/>
    </source>
</evidence>
<dbReference type="SMART" id="SM00530">
    <property type="entry name" value="HTH_XRE"/>
    <property type="match status" value="1"/>
</dbReference>
<feature type="coiled-coil region" evidence="2">
    <location>
        <begin position="314"/>
        <end position="346"/>
    </location>
</feature>
<dbReference type="Proteomes" id="UP001579974">
    <property type="component" value="Unassembled WGS sequence"/>
</dbReference>
<dbReference type="Gene3D" id="1.10.260.40">
    <property type="entry name" value="lambda repressor-like DNA-binding domains"/>
    <property type="match status" value="1"/>
</dbReference>
<dbReference type="InterPro" id="IPR011990">
    <property type="entry name" value="TPR-like_helical_dom_sf"/>
</dbReference>
<evidence type="ECO:0000313" key="5">
    <source>
        <dbReference type="Proteomes" id="UP001579974"/>
    </source>
</evidence>
<dbReference type="PANTHER" id="PTHR46797:SF2">
    <property type="entry name" value="TRANSCRIPTIONAL REGULATOR"/>
    <property type="match status" value="1"/>
</dbReference>
<accession>A0ABV5AKV8</accession>
<dbReference type="InterPro" id="IPR050807">
    <property type="entry name" value="TransReg_Diox_bact_type"/>
</dbReference>
<feature type="domain" description="HTH cro/C1-type" evidence="3">
    <location>
        <begin position="7"/>
        <end position="60"/>
    </location>
</feature>
<dbReference type="CDD" id="cd00093">
    <property type="entry name" value="HTH_XRE"/>
    <property type="match status" value="1"/>
</dbReference>
<reference evidence="4 5" key="1">
    <citation type="journal article" date="2024" name="Int. J. Mol. Sci.">
        <title>Exploration of Alicyclobacillus spp. Genome in Search of Antibiotic Resistance.</title>
        <authorList>
            <person name="Bucka-Kolendo J."/>
            <person name="Kiousi D.E."/>
            <person name="Dekowska A."/>
            <person name="Mikolajczuk-Szczyrba A."/>
            <person name="Karadedos D.M."/>
            <person name="Michael P."/>
            <person name="Galanis A."/>
            <person name="Sokolowska B."/>
        </authorList>
    </citation>
    <scope>NUCLEOTIDE SEQUENCE [LARGE SCALE GENOMIC DNA]</scope>
    <source>
        <strain evidence="4 5">KKP 3000</strain>
    </source>
</reference>
<dbReference type="SUPFAM" id="SSF48452">
    <property type="entry name" value="TPR-like"/>
    <property type="match status" value="1"/>
</dbReference>
<dbReference type="RefSeq" id="WP_275475160.1">
    <property type="nucleotide sequence ID" value="NZ_CP162940.1"/>
</dbReference>
<dbReference type="SUPFAM" id="SSF47413">
    <property type="entry name" value="lambda repressor-like DNA-binding domains"/>
    <property type="match status" value="1"/>
</dbReference>
<dbReference type="InterPro" id="IPR001387">
    <property type="entry name" value="Cro/C1-type_HTH"/>
</dbReference>
<proteinExistence type="predicted"/>
<dbReference type="InterPro" id="IPR010982">
    <property type="entry name" value="Lambda_DNA-bd_dom_sf"/>
</dbReference>
<organism evidence="4 5">
    <name type="scientific">Alicyclobacillus fastidiosus</name>
    <dbReference type="NCBI Taxonomy" id="392011"/>
    <lineage>
        <taxon>Bacteria</taxon>
        <taxon>Bacillati</taxon>
        <taxon>Bacillota</taxon>
        <taxon>Bacilli</taxon>
        <taxon>Bacillales</taxon>
        <taxon>Alicyclobacillaceae</taxon>
        <taxon>Alicyclobacillus</taxon>
    </lineage>
</organism>
<sequence length="438" mass="49009">MTIGEKIRDIRIKRGLTQSDLGGDLVTPSMISQIEADRAKPSYPLLMELANRLGMPVEYFMNEMDDQFLFNAKLTIAMYQSAVGDAEDALEQLESVQAAPEQGLTHQEYILTLAQTYRKLGRYHEATSRLEHLREVAYRTQDQRLLFYVCKESGYVEAGLSNVDGAVHEWSRAIEMGQVLLQSDLMTNMDLIVLMTEVMLQLHETTAAHPDRFPHAPNYLQEARALTAGTPDLRAVCDKLVEEALACIATDPARSKVLADKANTMFTFSRLVEHIVVVQTRLVDSGDNDVADPWQQAALAMTSIYPDMFLKTECEQLEKLLRSGKIDAAEARAKQARNVLLALSAHHSEHDLLDITLRLDVIDAQLTVIHGNREAGIAQLKRLVDDYPAAASAEHLTRACALLVLWYGEIGETASVLHYCRRMEQLMVTDPADTPLFI</sequence>